<dbReference type="PANTHER" id="PTHR33710:SF71">
    <property type="entry name" value="ENDONUCLEASE_EXONUCLEASE_PHOSPHATASE DOMAIN-CONTAINING PROTEIN"/>
    <property type="match status" value="1"/>
</dbReference>
<sequence length="149" mass="17266">MKVRLDRALANAEWRHLYPEASVRHLPRVYSDHCLILIDTNGSRPPPFASQPFRFQAAWFTHKEFKDFVRENLSTSVVLMEALSHFTAKVSEWNKHVFGNIHLRKKRILARLEGIQKSRARNDSGLSRVGKEAENLIQRDASEGRDFVV</sequence>
<dbReference type="AlphaFoldDB" id="B9TAN5"/>
<dbReference type="InterPro" id="IPR036691">
    <property type="entry name" value="Endo/exonu/phosph_ase_sf"/>
</dbReference>
<evidence type="ECO:0000313" key="1">
    <source>
        <dbReference type="EMBL" id="EEF27077.1"/>
    </source>
</evidence>
<proteinExistence type="predicted"/>
<accession>B9TAN5</accession>
<protein>
    <recommendedName>
        <fullName evidence="3">Endonuclease/exonuclease/phosphatase domain-containing protein</fullName>
    </recommendedName>
</protein>
<evidence type="ECO:0008006" key="3">
    <source>
        <dbReference type="Google" id="ProtNLM"/>
    </source>
</evidence>
<name>B9TAN5_RICCO</name>
<dbReference type="eggNOG" id="KOG1075">
    <property type="taxonomic scope" value="Eukaryota"/>
</dbReference>
<dbReference type="InParanoid" id="B9TAN5"/>
<dbReference type="PANTHER" id="PTHR33710">
    <property type="entry name" value="BNAC02G09200D PROTEIN"/>
    <property type="match status" value="1"/>
</dbReference>
<reference evidence="2" key="1">
    <citation type="journal article" date="2010" name="Nat. Biotechnol.">
        <title>Draft genome sequence of the oilseed species Ricinus communis.</title>
        <authorList>
            <person name="Chan A.P."/>
            <person name="Crabtree J."/>
            <person name="Zhao Q."/>
            <person name="Lorenzi H."/>
            <person name="Orvis J."/>
            <person name="Puiu D."/>
            <person name="Melake-Berhan A."/>
            <person name="Jones K.M."/>
            <person name="Redman J."/>
            <person name="Chen G."/>
            <person name="Cahoon E.B."/>
            <person name="Gedil M."/>
            <person name="Stanke M."/>
            <person name="Haas B.J."/>
            <person name="Wortman J.R."/>
            <person name="Fraser-Liggett C.M."/>
            <person name="Ravel J."/>
            <person name="Rabinowicz P.D."/>
        </authorList>
    </citation>
    <scope>NUCLEOTIDE SEQUENCE [LARGE SCALE GENOMIC DNA]</scope>
    <source>
        <strain evidence="2">cv. Hale</strain>
    </source>
</reference>
<dbReference type="Proteomes" id="UP000008311">
    <property type="component" value="Unassembled WGS sequence"/>
</dbReference>
<organism evidence="1 2">
    <name type="scientific">Ricinus communis</name>
    <name type="common">Castor bean</name>
    <dbReference type="NCBI Taxonomy" id="3988"/>
    <lineage>
        <taxon>Eukaryota</taxon>
        <taxon>Viridiplantae</taxon>
        <taxon>Streptophyta</taxon>
        <taxon>Embryophyta</taxon>
        <taxon>Tracheophyta</taxon>
        <taxon>Spermatophyta</taxon>
        <taxon>Magnoliopsida</taxon>
        <taxon>eudicotyledons</taxon>
        <taxon>Gunneridae</taxon>
        <taxon>Pentapetalae</taxon>
        <taxon>rosids</taxon>
        <taxon>fabids</taxon>
        <taxon>Malpighiales</taxon>
        <taxon>Euphorbiaceae</taxon>
        <taxon>Acalyphoideae</taxon>
        <taxon>Acalypheae</taxon>
        <taxon>Ricinus</taxon>
    </lineage>
</organism>
<dbReference type="SUPFAM" id="SSF56219">
    <property type="entry name" value="DNase I-like"/>
    <property type="match status" value="1"/>
</dbReference>
<gene>
    <name evidence="1" type="ORF">RCOM_1989730</name>
</gene>
<keyword evidence="2" id="KW-1185">Reference proteome</keyword>
<dbReference type="EMBL" id="EQ975873">
    <property type="protein sequence ID" value="EEF27077.1"/>
    <property type="molecule type" value="Genomic_DNA"/>
</dbReference>
<evidence type="ECO:0000313" key="2">
    <source>
        <dbReference type="Proteomes" id="UP000008311"/>
    </source>
</evidence>